<organism evidence="2 3">
    <name type="scientific">Dryococelus australis</name>
    <dbReference type="NCBI Taxonomy" id="614101"/>
    <lineage>
        <taxon>Eukaryota</taxon>
        <taxon>Metazoa</taxon>
        <taxon>Ecdysozoa</taxon>
        <taxon>Arthropoda</taxon>
        <taxon>Hexapoda</taxon>
        <taxon>Insecta</taxon>
        <taxon>Pterygota</taxon>
        <taxon>Neoptera</taxon>
        <taxon>Polyneoptera</taxon>
        <taxon>Phasmatodea</taxon>
        <taxon>Verophasmatodea</taxon>
        <taxon>Anareolatae</taxon>
        <taxon>Phasmatidae</taxon>
        <taxon>Eurycanthinae</taxon>
        <taxon>Dryococelus</taxon>
    </lineage>
</organism>
<evidence type="ECO:0000313" key="2">
    <source>
        <dbReference type="EMBL" id="KAJ8879403.1"/>
    </source>
</evidence>
<proteinExistence type="predicted"/>
<dbReference type="EMBL" id="JARBHB010000007">
    <property type="protein sequence ID" value="KAJ8879403.1"/>
    <property type="molecule type" value="Genomic_DNA"/>
</dbReference>
<protein>
    <submittedName>
        <fullName evidence="2">Uncharacterized protein</fullName>
    </submittedName>
</protein>
<name>A0ABQ9H545_9NEOP</name>
<feature type="region of interest" description="Disordered" evidence="1">
    <location>
        <begin position="194"/>
        <end position="216"/>
    </location>
</feature>
<reference evidence="2 3" key="1">
    <citation type="submission" date="2023-02" db="EMBL/GenBank/DDBJ databases">
        <title>LHISI_Scaffold_Assembly.</title>
        <authorList>
            <person name="Stuart O.P."/>
            <person name="Cleave R."/>
            <person name="Magrath M.J.L."/>
            <person name="Mikheyev A.S."/>
        </authorList>
    </citation>
    <scope>NUCLEOTIDE SEQUENCE [LARGE SCALE GENOMIC DNA]</scope>
    <source>
        <strain evidence="2">Daus_M_001</strain>
        <tissue evidence="2">Leg muscle</tissue>
    </source>
</reference>
<gene>
    <name evidence="2" type="ORF">PR048_020011</name>
</gene>
<dbReference type="Proteomes" id="UP001159363">
    <property type="component" value="Chromosome 6"/>
</dbReference>
<keyword evidence="3" id="KW-1185">Reference proteome</keyword>
<evidence type="ECO:0000313" key="3">
    <source>
        <dbReference type="Proteomes" id="UP001159363"/>
    </source>
</evidence>
<evidence type="ECO:0000256" key="1">
    <source>
        <dbReference type="SAM" id="MobiDB-lite"/>
    </source>
</evidence>
<accession>A0ABQ9H545</accession>
<sequence>MIVIFSLKQLSLYEPWTDGSLLDAKYFTKFLRCLRVAQIFENDFYYFTCECSIRDGDGIESVEVTKMLIHSVRNAHARYVEVLEKQSTEVAGQLECDVESFLEHYPQCRAASKHNRHRQAYLPVPSRVHNSKSLKTQHKIPSPHVVSCKFFNVRFFLPAMLHRHPGASTLQQLWTCKEGALTLGASLASSDASERRALVRQPPSQTKHRSPTWLGVLDNTNDHENNGSRFGSVPKSAFVPPLPDPSFPSQGSDLAMPAFLKQFSIVSLLTRSHAADTASRGDECQSNHLVPFIFAGQNLLEENVNVGNFVVSVLFLTLTGGRECITHRQIGDNRGVWESLGDIDSFFLWPEQQGALGHGTQVRCCPRFGLRPPELPQWERVDLLSWPSHSGPGY</sequence>
<comment type="caution">
    <text evidence="2">The sequence shown here is derived from an EMBL/GenBank/DDBJ whole genome shotgun (WGS) entry which is preliminary data.</text>
</comment>